<dbReference type="OrthoDB" id="9790865at2"/>
<dbReference type="Pfam" id="PF13508">
    <property type="entry name" value="Acetyltransf_7"/>
    <property type="match status" value="1"/>
</dbReference>
<evidence type="ECO:0000259" key="3">
    <source>
        <dbReference type="PROSITE" id="PS51186"/>
    </source>
</evidence>
<dbReference type="RefSeq" id="WP_141413311.1">
    <property type="nucleotide sequence ID" value="NZ_AP019735.1"/>
</dbReference>
<keyword evidence="2" id="KW-0012">Acyltransferase</keyword>
<name>A0A4Y1WY43_9BACT</name>
<feature type="domain" description="N-acetyltransferase" evidence="3">
    <location>
        <begin position="3"/>
        <end position="158"/>
    </location>
</feature>
<evidence type="ECO:0000256" key="2">
    <source>
        <dbReference type="ARBA" id="ARBA00023315"/>
    </source>
</evidence>
<dbReference type="AlphaFoldDB" id="A0A4Y1WY43"/>
<dbReference type="KEGG" id="acou:A5CBH24_23610"/>
<dbReference type="PANTHER" id="PTHR43420">
    <property type="entry name" value="ACETYLTRANSFERASE"/>
    <property type="match status" value="1"/>
</dbReference>
<accession>A0A4Y1WY43</accession>
<evidence type="ECO:0000313" key="4">
    <source>
        <dbReference type="EMBL" id="BBL05048.1"/>
    </source>
</evidence>
<dbReference type="SUPFAM" id="SSF55729">
    <property type="entry name" value="Acyl-CoA N-acyltransferases (Nat)"/>
    <property type="match status" value="1"/>
</dbReference>
<reference evidence="5" key="1">
    <citation type="submission" date="2019-06" db="EMBL/GenBank/DDBJ databases">
        <title>Alistipes onderdonkii subsp. vulgaris subsp. nov., Alistipes dispar sp. nov. and Alistipes communis sp. nov., isolated from human faeces, and creation of Alistipes onderdonkii subsp. onderdonkii subsp. nov.</title>
        <authorList>
            <person name="Sakamoto M."/>
            <person name="Ikeyama N."/>
            <person name="Ogata Y."/>
            <person name="Suda W."/>
            <person name="Iino T."/>
            <person name="Hattori M."/>
            <person name="Ohkuma M."/>
        </authorList>
    </citation>
    <scope>NUCLEOTIDE SEQUENCE [LARGE SCALE GENOMIC DNA]</scope>
    <source>
        <strain evidence="5">5CBH24</strain>
    </source>
</reference>
<dbReference type="PROSITE" id="PS51186">
    <property type="entry name" value="GNAT"/>
    <property type="match status" value="1"/>
</dbReference>
<dbReference type="CDD" id="cd04301">
    <property type="entry name" value="NAT_SF"/>
    <property type="match status" value="1"/>
</dbReference>
<dbReference type="InterPro" id="IPR050680">
    <property type="entry name" value="YpeA/RimI_acetyltransf"/>
</dbReference>
<evidence type="ECO:0000256" key="1">
    <source>
        <dbReference type="ARBA" id="ARBA00022679"/>
    </source>
</evidence>
<keyword evidence="5" id="KW-1185">Reference proteome</keyword>
<sequence length="172" mass="19463">MELTIRPIRREEFPLLADFLYDAIYRSDPSSPLLRQIVEHPSLRIYIADFGTLPDDRCLVAQAEGHVVGMVWVRCIRAYGYIGEGIPEFVLSVAAPCRGQGIGTRLMREMLQRLSAAGYPEASLSVQRRNPAVRLYRRLGFRTVKRTLEEYIMACDLRDTDSAVANRTAGTE</sequence>
<dbReference type="Proteomes" id="UP000318946">
    <property type="component" value="Chromosome"/>
</dbReference>
<dbReference type="GeneID" id="78343078"/>
<dbReference type="GO" id="GO:0016747">
    <property type="term" value="F:acyltransferase activity, transferring groups other than amino-acyl groups"/>
    <property type="evidence" value="ECO:0007669"/>
    <property type="project" value="InterPro"/>
</dbReference>
<gene>
    <name evidence="4" type="ORF">A5CBH24_23610</name>
</gene>
<keyword evidence="1 4" id="KW-0808">Transferase</keyword>
<dbReference type="PANTHER" id="PTHR43420:SF12">
    <property type="entry name" value="N-ACETYLTRANSFERASE DOMAIN-CONTAINING PROTEIN"/>
    <property type="match status" value="1"/>
</dbReference>
<protein>
    <submittedName>
        <fullName evidence="4">N-acetyltransferase</fullName>
    </submittedName>
</protein>
<dbReference type="InterPro" id="IPR000182">
    <property type="entry name" value="GNAT_dom"/>
</dbReference>
<evidence type="ECO:0000313" key="5">
    <source>
        <dbReference type="Proteomes" id="UP000318946"/>
    </source>
</evidence>
<proteinExistence type="predicted"/>
<organism evidence="4 5">
    <name type="scientific">Alistipes communis</name>
    <dbReference type="NCBI Taxonomy" id="2585118"/>
    <lineage>
        <taxon>Bacteria</taxon>
        <taxon>Pseudomonadati</taxon>
        <taxon>Bacteroidota</taxon>
        <taxon>Bacteroidia</taxon>
        <taxon>Bacteroidales</taxon>
        <taxon>Rikenellaceae</taxon>
        <taxon>Alistipes</taxon>
    </lineage>
</organism>
<dbReference type="InterPro" id="IPR016181">
    <property type="entry name" value="Acyl_CoA_acyltransferase"/>
</dbReference>
<dbReference type="EMBL" id="AP019735">
    <property type="protein sequence ID" value="BBL05048.1"/>
    <property type="molecule type" value="Genomic_DNA"/>
</dbReference>
<dbReference type="Gene3D" id="3.40.630.30">
    <property type="match status" value="1"/>
</dbReference>